<protein>
    <submittedName>
        <fullName evidence="2">Stage III sporulation protein AF</fullName>
    </submittedName>
</protein>
<keyword evidence="1" id="KW-1133">Transmembrane helix</keyword>
<keyword evidence="3" id="KW-1185">Reference proteome</keyword>
<evidence type="ECO:0000313" key="2">
    <source>
        <dbReference type="EMBL" id="MCF6137857.1"/>
    </source>
</evidence>
<dbReference type="Pfam" id="PF09581">
    <property type="entry name" value="Spore_III_AF"/>
    <property type="match status" value="1"/>
</dbReference>
<accession>A0ABS9H209</accession>
<keyword evidence="1" id="KW-0472">Membrane</keyword>
<feature type="transmembrane region" description="Helical" evidence="1">
    <location>
        <begin position="33"/>
        <end position="51"/>
    </location>
</feature>
<evidence type="ECO:0000256" key="1">
    <source>
        <dbReference type="SAM" id="Phobius"/>
    </source>
</evidence>
<dbReference type="Proteomes" id="UP001649381">
    <property type="component" value="Unassembled WGS sequence"/>
</dbReference>
<evidence type="ECO:0000313" key="3">
    <source>
        <dbReference type="Proteomes" id="UP001649381"/>
    </source>
</evidence>
<name>A0ABS9H209_9BACL</name>
<keyword evidence="1" id="KW-0812">Transmembrane</keyword>
<organism evidence="2 3">
    <name type="scientific">Pseudalkalibacillus berkeleyi</name>
    <dbReference type="NCBI Taxonomy" id="1069813"/>
    <lineage>
        <taxon>Bacteria</taxon>
        <taxon>Bacillati</taxon>
        <taxon>Bacillota</taxon>
        <taxon>Bacilli</taxon>
        <taxon>Bacillales</taxon>
        <taxon>Fictibacillaceae</taxon>
        <taxon>Pseudalkalibacillus</taxon>
    </lineage>
</organism>
<dbReference type="InterPro" id="IPR014245">
    <property type="entry name" value="Spore_III_AF"/>
</dbReference>
<feature type="transmembrane region" description="Helical" evidence="1">
    <location>
        <begin position="7"/>
        <end position="27"/>
    </location>
</feature>
<dbReference type="EMBL" id="JAKIJS010000001">
    <property type="protein sequence ID" value="MCF6137857.1"/>
    <property type="molecule type" value="Genomic_DNA"/>
</dbReference>
<dbReference type="NCBIfam" id="TIGR02896">
    <property type="entry name" value="spore_III_AF"/>
    <property type="match status" value="1"/>
</dbReference>
<dbReference type="RefSeq" id="WP_236333805.1">
    <property type="nucleotide sequence ID" value="NZ_JAKIJS010000001.1"/>
</dbReference>
<comment type="caution">
    <text evidence="2">The sequence shown here is derived from an EMBL/GenBank/DDBJ whole genome shotgun (WGS) entry which is preliminary data.</text>
</comment>
<proteinExistence type="predicted"/>
<gene>
    <name evidence="2" type="primary">spoIIIAF</name>
    <name evidence="2" type="ORF">L2716_08950</name>
</gene>
<reference evidence="2 3" key="1">
    <citation type="submission" date="2022-01" db="EMBL/GenBank/DDBJ databases">
        <title>Alkalihalobacillus sp. EGI L200015, a novel bacterium isolated from a salt lake sediment.</title>
        <authorList>
            <person name="Gao L."/>
            <person name="Fang B.-Z."/>
            <person name="Li W.-J."/>
        </authorList>
    </citation>
    <scope>NUCLEOTIDE SEQUENCE [LARGE SCALE GENOMIC DNA]</scope>
    <source>
        <strain evidence="2 3">KCTC 12718</strain>
    </source>
</reference>
<sequence>MSFLYEWITNIILIILLATILELILPSSGFQKYVKVVIGLLLIIAILNPLIKLFSVDLNDRLASFQVESSLIGDDQVKSLLENKKSEIQASIDAYSLEQMAVLLKQKVEVQFEEQFEKRLKDVVVEDQSKVGSDESHWVVYVTLESTESDHSISVVKEVTIDTSDSERLEEDSVHLNEIEQFLAKHWELPVDQIVIQGEGGS</sequence>